<accession>A0A6M2YSW9</accession>
<dbReference type="GeneID" id="63911470"/>
<dbReference type="Proteomes" id="UP000501191">
    <property type="component" value="Segment"/>
</dbReference>
<sequence length="68" mass="7184">MSGQRVDLGEVDVFPRAEEEAARPRAYLGDTDAAPPNLLRPNPLGGLTDGGLAEAGWHFLGVLAPDDQ</sequence>
<dbReference type="EMBL" id="MN103533">
    <property type="protein sequence ID" value="QEA10802.1"/>
    <property type="molecule type" value="Genomic_DNA"/>
</dbReference>
<dbReference type="KEGG" id="vg:63911470"/>
<dbReference type="RefSeq" id="YP_010050735.1">
    <property type="nucleotide sequence ID" value="NC_054433.1"/>
</dbReference>
<proteinExistence type="predicted"/>
<evidence type="ECO:0000313" key="2">
    <source>
        <dbReference type="Proteomes" id="UP000501191"/>
    </source>
</evidence>
<organism evidence="1 2">
    <name type="scientific">Mycobacterium phage Weirdo19</name>
    <dbReference type="NCBI Taxonomy" id="2601610"/>
    <lineage>
        <taxon>Viruses</taxon>
        <taxon>Duplodnaviria</taxon>
        <taxon>Heunggongvirae</taxon>
        <taxon>Uroviricota</taxon>
        <taxon>Caudoviricetes</taxon>
        <taxon>Rosariovirus</taxon>
        <taxon>Rosariovirus Weirdo19ES</taxon>
    </lineage>
</organism>
<reference evidence="1 2" key="1">
    <citation type="journal article" date="2020" name="PLoS ONE">
        <title>Weirdo19ES is a novel singleton mycobacteriophage that selects for glycolipid deficient phage-resistant M. smegmatis mutants.</title>
        <authorList>
            <person name="Suarez C.A."/>
            <person name="Franceschelli J.J."/>
            <person name="Tasselli S.E."/>
            <person name="Morbidoni H.R."/>
        </authorList>
    </citation>
    <scope>NUCLEOTIDE SEQUENCE [LARGE SCALE GENOMIC DNA]</scope>
</reference>
<name>A0A6M2YSW9_9CAUD</name>
<keyword evidence="2" id="KW-1185">Reference proteome</keyword>
<protein>
    <submittedName>
        <fullName evidence="1">Uncharacterized protein</fullName>
    </submittedName>
</protein>
<evidence type="ECO:0000313" key="1">
    <source>
        <dbReference type="EMBL" id="QEA10802.1"/>
    </source>
</evidence>